<reference evidence="4" key="1">
    <citation type="submission" date="2005-03" db="EMBL/GenBank/DDBJ databases">
        <title>Comparison of the complete genome sequences of Rhodococcus erythropolis PR4 and Rhodococcus opacus B4.</title>
        <authorList>
            <person name="Takarada H."/>
            <person name="Sekine M."/>
            <person name="Hosoyama A."/>
            <person name="Yamada R."/>
            <person name="Fujisawa T."/>
            <person name="Omata S."/>
            <person name="Shimizu A."/>
            <person name="Tsukatani N."/>
            <person name="Tanikawa S."/>
            <person name="Fujita N."/>
            <person name="Harayama S."/>
        </authorList>
    </citation>
    <scope>NUCLEOTIDE SEQUENCE [LARGE SCALE GENOMIC DNA]</scope>
    <source>
        <strain evidence="4">PR4 / NBRC 100887</strain>
    </source>
</reference>
<sequence length="655" mass="66481">MVALKINLADIGGRPVSSTRAVFLSAPAHRPSVSVDGRVITTTPYPVDVVAGLATVTVEPGELVVEIRGGLADSRPKRISVPNGVEEVTLQDLLESAYVYEPPVVSLVKQYLDDTKAARDTAVTAAESVGDIADDVAQITEDRAAAELARDEARESAEEASESRGLAAVAAVSAGDSSTLAGQHETAAAGHASNASSSATAADQSESAAAQHEVNAETAADLAVQTAAGIQDVAADAAQVAADRQAVESAASAVATDRQTVTDARGVVVTAKDDVEQVKLDVHQVKSSIENTATLVDQTLTQYGAQFVTERELSQQAVTDATTQAQRAEDAAEGIVAGSVLDNAVTTPKIADAAVTKSKTSPTVQASLDKADGAVQEGDTRLTNARTPTAHSHAVADVTGLQGALDGKAPASHSHSESQVTGLTAKLAALQPLSEKGQANGYAPLDATGKLAAAYQPSYVDDVLEYANLAAFPSTGETGKIYTSLANNRIYRWSGSTYIEIAPSPGSTDVVPEGATNKYFTDARALAAAKAGLQVPYPVALAATLGTRKPGMTELVTGTGPLADAVTFSKMILTFETADASGDTVVQILKNGGVVAGTALTCSAAAQAGAIAGRTATGTWSFAAGDVLTVQIVSVGNTPGKGLTVSLAGKAGIPA</sequence>
<feature type="compositionally biased region" description="Low complexity" evidence="2">
    <location>
        <begin position="187"/>
        <end position="210"/>
    </location>
</feature>
<dbReference type="RefSeq" id="WP_020907149.1">
    <property type="nucleotide sequence ID" value="NC_012490.1"/>
</dbReference>
<dbReference type="Proteomes" id="UP000002204">
    <property type="component" value="Chromosome"/>
</dbReference>
<name>C0ZX71_RHOE4</name>
<gene>
    <name evidence="3" type="ordered locus">RER_22480</name>
</gene>
<reference evidence="3 4" key="2">
    <citation type="journal article" date="2006" name="Environ. Microbiol.">
        <title>Sequence analysis of three plasmids harboured in Rhodococcus erythropolis strain PR4.</title>
        <authorList>
            <person name="Sekine M."/>
            <person name="Tanikawa S."/>
            <person name="Omata S."/>
            <person name="Saito M."/>
            <person name="Fujisawa T."/>
            <person name="Tsukatani N."/>
            <person name="Tajima T."/>
            <person name="Sekigawa T."/>
            <person name="Kosugi H."/>
            <person name="Matsuo Y."/>
            <person name="Nishiko R."/>
            <person name="Imamura K."/>
            <person name="Ito M."/>
            <person name="Narita H."/>
            <person name="Tago S."/>
            <person name="Fujita N."/>
            <person name="Harayama S."/>
        </authorList>
    </citation>
    <scope>NUCLEOTIDE SEQUENCE [LARGE SCALE GENOMIC DNA]</scope>
    <source>
        <strain evidence="4">PR4 / NBRC 100887</strain>
    </source>
</reference>
<accession>C0ZX71</accession>
<organism evidence="3 4">
    <name type="scientific">Rhodococcus erythropolis (strain PR4 / NBRC 100887)</name>
    <dbReference type="NCBI Taxonomy" id="234621"/>
    <lineage>
        <taxon>Bacteria</taxon>
        <taxon>Bacillati</taxon>
        <taxon>Actinomycetota</taxon>
        <taxon>Actinomycetes</taxon>
        <taxon>Mycobacteriales</taxon>
        <taxon>Nocardiaceae</taxon>
        <taxon>Rhodococcus</taxon>
        <taxon>Rhodococcus erythropolis group</taxon>
    </lineage>
</organism>
<feature type="coiled-coil region" evidence="1">
    <location>
        <begin position="136"/>
        <end position="163"/>
    </location>
</feature>
<evidence type="ECO:0008006" key="5">
    <source>
        <dbReference type="Google" id="ProtNLM"/>
    </source>
</evidence>
<evidence type="ECO:0000313" key="3">
    <source>
        <dbReference type="EMBL" id="BAH32956.1"/>
    </source>
</evidence>
<protein>
    <recommendedName>
        <fullName evidence="5">Minor tail protein</fullName>
    </recommendedName>
</protein>
<dbReference type="KEGG" id="rer:RER_22480"/>
<keyword evidence="1" id="KW-0175">Coiled coil</keyword>
<evidence type="ECO:0000256" key="2">
    <source>
        <dbReference type="SAM" id="MobiDB-lite"/>
    </source>
</evidence>
<evidence type="ECO:0000313" key="4">
    <source>
        <dbReference type="Proteomes" id="UP000002204"/>
    </source>
</evidence>
<dbReference type="eggNOG" id="COG4675">
    <property type="taxonomic scope" value="Bacteria"/>
</dbReference>
<dbReference type="AlphaFoldDB" id="C0ZX71"/>
<evidence type="ECO:0000256" key="1">
    <source>
        <dbReference type="SAM" id="Coils"/>
    </source>
</evidence>
<feature type="region of interest" description="Disordered" evidence="2">
    <location>
        <begin position="180"/>
        <end position="214"/>
    </location>
</feature>
<dbReference type="HOGENOM" id="CLU_418484_0_0_11"/>
<proteinExistence type="predicted"/>
<dbReference type="EMBL" id="AP008957">
    <property type="protein sequence ID" value="BAH32956.1"/>
    <property type="molecule type" value="Genomic_DNA"/>
</dbReference>